<dbReference type="EMBL" id="CP144749">
    <property type="protein sequence ID" value="WVZ77980.1"/>
    <property type="molecule type" value="Genomic_DNA"/>
</dbReference>
<evidence type="ECO:0000313" key="1">
    <source>
        <dbReference type="EMBL" id="WVZ77980.1"/>
    </source>
</evidence>
<dbReference type="Proteomes" id="UP001341281">
    <property type="component" value="Chromosome 05"/>
</dbReference>
<keyword evidence="2" id="KW-1185">Reference proteome</keyword>
<gene>
    <name evidence="1" type="ORF">U9M48_025766</name>
</gene>
<sequence length="74" mass="8048">MYLFGIDNIMDTSWSGLRFPGTGGGGFSVDPFDQYPGGGFDQDDDCMCLRLCLEPECACGAWPWPPILAPVVQL</sequence>
<evidence type="ECO:0000313" key="2">
    <source>
        <dbReference type="Proteomes" id="UP001341281"/>
    </source>
</evidence>
<reference evidence="1 2" key="1">
    <citation type="submission" date="2024-02" db="EMBL/GenBank/DDBJ databases">
        <title>High-quality chromosome-scale genome assembly of Pensacola bahiagrass (Paspalum notatum Flugge var. saurae).</title>
        <authorList>
            <person name="Vega J.M."/>
            <person name="Podio M."/>
            <person name="Orjuela J."/>
            <person name="Siena L.A."/>
            <person name="Pessino S.C."/>
            <person name="Combes M.C."/>
            <person name="Mariac C."/>
            <person name="Albertini E."/>
            <person name="Pupilli F."/>
            <person name="Ortiz J.P.A."/>
            <person name="Leblanc O."/>
        </authorList>
    </citation>
    <scope>NUCLEOTIDE SEQUENCE [LARGE SCALE GENOMIC DNA]</scope>
    <source>
        <strain evidence="1">R1</strain>
        <tissue evidence="1">Leaf</tissue>
    </source>
</reference>
<organism evidence="1 2">
    <name type="scientific">Paspalum notatum var. saurae</name>
    <dbReference type="NCBI Taxonomy" id="547442"/>
    <lineage>
        <taxon>Eukaryota</taxon>
        <taxon>Viridiplantae</taxon>
        <taxon>Streptophyta</taxon>
        <taxon>Embryophyta</taxon>
        <taxon>Tracheophyta</taxon>
        <taxon>Spermatophyta</taxon>
        <taxon>Magnoliopsida</taxon>
        <taxon>Liliopsida</taxon>
        <taxon>Poales</taxon>
        <taxon>Poaceae</taxon>
        <taxon>PACMAD clade</taxon>
        <taxon>Panicoideae</taxon>
        <taxon>Andropogonodae</taxon>
        <taxon>Paspaleae</taxon>
        <taxon>Paspalinae</taxon>
        <taxon>Paspalum</taxon>
    </lineage>
</organism>
<accession>A0AAQ3WY19</accession>
<protein>
    <submittedName>
        <fullName evidence="1">Uncharacterized protein</fullName>
    </submittedName>
</protein>
<name>A0AAQ3WY19_PASNO</name>
<dbReference type="AlphaFoldDB" id="A0AAQ3WY19"/>
<proteinExistence type="predicted"/>